<name>A0A955L6H8_9BACT</name>
<comment type="caution">
    <text evidence="2">The sequence shown here is derived from an EMBL/GenBank/DDBJ whole genome shotgun (WGS) entry which is preliminary data.</text>
</comment>
<accession>A0A955L6H8</accession>
<evidence type="ECO:0000313" key="3">
    <source>
        <dbReference type="Proteomes" id="UP000783287"/>
    </source>
</evidence>
<gene>
    <name evidence="2" type="ORF">KC909_04545</name>
</gene>
<organism evidence="2 3">
    <name type="scientific">Candidatus Dojkabacteria bacterium</name>
    <dbReference type="NCBI Taxonomy" id="2099670"/>
    <lineage>
        <taxon>Bacteria</taxon>
        <taxon>Candidatus Dojkabacteria</taxon>
    </lineage>
</organism>
<keyword evidence="1" id="KW-1133">Transmembrane helix</keyword>
<dbReference type="Proteomes" id="UP000783287">
    <property type="component" value="Unassembled WGS sequence"/>
</dbReference>
<evidence type="ECO:0000313" key="2">
    <source>
        <dbReference type="EMBL" id="MCA9383611.1"/>
    </source>
</evidence>
<feature type="transmembrane region" description="Helical" evidence="1">
    <location>
        <begin position="71"/>
        <end position="92"/>
    </location>
</feature>
<reference evidence="2" key="2">
    <citation type="journal article" date="2021" name="Microbiome">
        <title>Successional dynamics and alternative stable states in a saline activated sludge microbial community over 9 years.</title>
        <authorList>
            <person name="Wang Y."/>
            <person name="Ye J."/>
            <person name="Ju F."/>
            <person name="Liu L."/>
            <person name="Boyd J.A."/>
            <person name="Deng Y."/>
            <person name="Parks D.H."/>
            <person name="Jiang X."/>
            <person name="Yin X."/>
            <person name="Woodcroft B.J."/>
            <person name="Tyson G.W."/>
            <person name="Hugenholtz P."/>
            <person name="Polz M.F."/>
            <person name="Zhang T."/>
        </authorList>
    </citation>
    <scope>NUCLEOTIDE SEQUENCE</scope>
    <source>
        <strain evidence="2">HKST-UBA14</strain>
    </source>
</reference>
<feature type="non-terminal residue" evidence="2">
    <location>
        <position position="1"/>
    </location>
</feature>
<reference evidence="2" key="1">
    <citation type="submission" date="2020-04" db="EMBL/GenBank/DDBJ databases">
        <authorList>
            <person name="Zhang T."/>
        </authorList>
    </citation>
    <scope>NUCLEOTIDE SEQUENCE</scope>
    <source>
        <strain evidence="2">HKST-UBA14</strain>
    </source>
</reference>
<keyword evidence="1" id="KW-0812">Transmembrane</keyword>
<proteinExistence type="predicted"/>
<dbReference type="EMBL" id="JAGQLK010000098">
    <property type="protein sequence ID" value="MCA9383611.1"/>
    <property type="molecule type" value="Genomic_DNA"/>
</dbReference>
<evidence type="ECO:0000256" key="1">
    <source>
        <dbReference type="SAM" id="Phobius"/>
    </source>
</evidence>
<keyword evidence="1" id="KW-0472">Membrane</keyword>
<dbReference type="AlphaFoldDB" id="A0A955L6H8"/>
<protein>
    <submittedName>
        <fullName evidence="2">Uncharacterized protein</fullName>
    </submittedName>
</protein>
<sequence>FVIMPNDNSIGKKLKGEDWFAYHDKTHISLLPVAKWKQLITNNNFRITKIGGDGLWDTPYMKYMPHFLQKLFFYPPAFIQIITQSLFIPLSWGEDLIIFARKGK</sequence>